<accession>A0A2T3KKX8</accession>
<name>A0A2T3KKX8_9GAMM</name>
<dbReference type="RefSeq" id="WP_107288992.1">
    <property type="nucleotide sequence ID" value="NZ_PYNF01000003.1"/>
</dbReference>
<evidence type="ECO:0000313" key="1">
    <source>
        <dbReference type="EMBL" id="PSV00362.1"/>
    </source>
</evidence>
<organism evidence="1 2">
    <name type="scientific">Photobacterium kishitanii</name>
    <dbReference type="NCBI Taxonomy" id="318456"/>
    <lineage>
        <taxon>Bacteria</taxon>
        <taxon>Pseudomonadati</taxon>
        <taxon>Pseudomonadota</taxon>
        <taxon>Gammaproteobacteria</taxon>
        <taxon>Vibrionales</taxon>
        <taxon>Vibrionaceae</taxon>
        <taxon>Photobacterium</taxon>
    </lineage>
</organism>
<proteinExistence type="predicted"/>
<reference evidence="1 2" key="1">
    <citation type="submission" date="2018-01" db="EMBL/GenBank/DDBJ databases">
        <title>Whole genome sequencing of Histamine producing bacteria.</title>
        <authorList>
            <person name="Butler K."/>
        </authorList>
    </citation>
    <scope>NUCLEOTIDE SEQUENCE [LARGE SCALE GENOMIC DNA]</scope>
    <source>
        <strain evidence="1 2">FS-7.2</strain>
    </source>
</reference>
<comment type="caution">
    <text evidence="1">The sequence shown here is derived from an EMBL/GenBank/DDBJ whole genome shotgun (WGS) entry which is preliminary data.</text>
</comment>
<sequence length="86" mass="9555">MRTDIVDVASTKHSDEYIKTLKKQLDTLANHLMLVCLDVEAIPSHQEIYGAGADKMIASIEALDETRKVAEKAIGEHFEIMIGLTE</sequence>
<gene>
    <name evidence="1" type="ORF">C9J27_04340</name>
</gene>
<dbReference type="EMBL" id="PYNF01000003">
    <property type="protein sequence ID" value="PSV00362.1"/>
    <property type="molecule type" value="Genomic_DNA"/>
</dbReference>
<dbReference type="Proteomes" id="UP000241426">
    <property type="component" value="Unassembled WGS sequence"/>
</dbReference>
<protein>
    <submittedName>
        <fullName evidence="1">Uncharacterized protein</fullName>
    </submittedName>
</protein>
<dbReference type="AlphaFoldDB" id="A0A2T3KKX8"/>
<evidence type="ECO:0000313" key="2">
    <source>
        <dbReference type="Proteomes" id="UP000241426"/>
    </source>
</evidence>